<comment type="caution">
    <text evidence="7">The sequence shown here is derived from an EMBL/GenBank/DDBJ whole genome shotgun (WGS) entry which is preliminary data.</text>
</comment>
<evidence type="ECO:0000256" key="2">
    <source>
        <dbReference type="ARBA" id="ARBA00022692"/>
    </source>
</evidence>
<comment type="subcellular location">
    <subcellularLocation>
        <location evidence="1">Membrane</location>
        <topology evidence="1">Multi-pass membrane protein</topology>
    </subcellularLocation>
</comment>
<dbReference type="Proteomes" id="UP001258315">
    <property type="component" value="Unassembled WGS sequence"/>
</dbReference>
<accession>A0ABU3GR96</accession>
<keyword evidence="2 5" id="KW-0812">Transmembrane</keyword>
<feature type="transmembrane region" description="Helical" evidence="5">
    <location>
        <begin position="74"/>
        <end position="96"/>
    </location>
</feature>
<dbReference type="Pfam" id="PF07291">
    <property type="entry name" value="MauE"/>
    <property type="match status" value="1"/>
</dbReference>
<evidence type="ECO:0000256" key="3">
    <source>
        <dbReference type="ARBA" id="ARBA00022989"/>
    </source>
</evidence>
<organism evidence="7 8">
    <name type="scientific">Mucilaginibacter terrae</name>
    <dbReference type="NCBI Taxonomy" id="1955052"/>
    <lineage>
        <taxon>Bacteria</taxon>
        <taxon>Pseudomonadati</taxon>
        <taxon>Bacteroidota</taxon>
        <taxon>Sphingobacteriia</taxon>
        <taxon>Sphingobacteriales</taxon>
        <taxon>Sphingobacteriaceae</taxon>
        <taxon>Mucilaginibacter</taxon>
    </lineage>
</organism>
<keyword evidence="4 5" id="KW-0472">Membrane</keyword>
<keyword evidence="8" id="KW-1185">Reference proteome</keyword>
<evidence type="ECO:0000256" key="5">
    <source>
        <dbReference type="SAM" id="Phobius"/>
    </source>
</evidence>
<feature type="transmembrane region" description="Helical" evidence="5">
    <location>
        <begin position="48"/>
        <end position="67"/>
    </location>
</feature>
<evidence type="ECO:0000256" key="1">
    <source>
        <dbReference type="ARBA" id="ARBA00004141"/>
    </source>
</evidence>
<feature type="domain" description="Methylamine utilisation protein MauE" evidence="6">
    <location>
        <begin position="7"/>
        <end position="131"/>
    </location>
</feature>
<dbReference type="InterPro" id="IPR009908">
    <property type="entry name" value="Methylamine_util_MauE"/>
</dbReference>
<dbReference type="RefSeq" id="WP_311948650.1">
    <property type="nucleotide sequence ID" value="NZ_JAVLVU010000001.1"/>
</dbReference>
<sequence length="142" mass="16388">MERNQTTGIIAALLILLFVYTAVSKWIDFQTFVIQMRMQSLPPVMQQILIYTLPATELVTAALLVFTGTKRYGLYLSALLMFLFTAYVAMVMLHAFERVPCSCGGVLKWMTWEQHLYFNIFFLLLSLSGIYLSNRERRKTAL</sequence>
<keyword evidence="3 5" id="KW-1133">Transmembrane helix</keyword>
<evidence type="ECO:0000259" key="6">
    <source>
        <dbReference type="Pfam" id="PF07291"/>
    </source>
</evidence>
<gene>
    <name evidence="7" type="ORF">QE417_001375</name>
</gene>
<evidence type="ECO:0000256" key="4">
    <source>
        <dbReference type="ARBA" id="ARBA00023136"/>
    </source>
</evidence>
<evidence type="ECO:0000313" key="7">
    <source>
        <dbReference type="EMBL" id="MDT3402303.1"/>
    </source>
</evidence>
<reference evidence="8" key="1">
    <citation type="submission" date="2023-07" db="EMBL/GenBank/DDBJ databases">
        <title>Functional and genomic diversity of the sorghum phyllosphere microbiome.</title>
        <authorList>
            <person name="Shade A."/>
        </authorList>
    </citation>
    <scope>NUCLEOTIDE SEQUENCE [LARGE SCALE GENOMIC DNA]</scope>
    <source>
        <strain evidence="8">SORGH_AS_0422</strain>
    </source>
</reference>
<proteinExistence type="predicted"/>
<dbReference type="EMBL" id="JAVLVU010000001">
    <property type="protein sequence ID" value="MDT3402303.1"/>
    <property type="molecule type" value="Genomic_DNA"/>
</dbReference>
<feature type="transmembrane region" description="Helical" evidence="5">
    <location>
        <begin position="116"/>
        <end position="133"/>
    </location>
</feature>
<evidence type="ECO:0000313" key="8">
    <source>
        <dbReference type="Proteomes" id="UP001258315"/>
    </source>
</evidence>
<name>A0ABU3GR96_9SPHI</name>
<protein>
    <submittedName>
        <fullName evidence="7">Oxidoreductase</fullName>
    </submittedName>
</protein>